<dbReference type="InterPro" id="IPR004978">
    <property type="entry name" value="Stanniocalcin"/>
</dbReference>
<feature type="signal peptide" evidence="5">
    <location>
        <begin position="1"/>
        <end position="22"/>
    </location>
</feature>
<evidence type="ECO:0000256" key="4">
    <source>
        <dbReference type="ARBA" id="ARBA00023157"/>
    </source>
</evidence>
<dbReference type="AlphaFoldDB" id="A0AAD5LAY3"/>
<keyword evidence="5" id="KW-0732">Signal</keyword>
<keyword evidence="3" id="KW-0372">Hormone</keyword>
<dbReference type="PANTHER" id="PTHR11245">
    <property type="entry name" value="STANNIOCALCIN"/>
    <property type="match status" value="1"/>
</dbReference>
<keyword evidence="7" id="KW-1185">Reference proteome</keyword>
<sequence>MPRALVSAISSVLLLLLSVSFAAELPANCTTALPRDSCAFYLDCLEATFPCGADGYAVGYGNKYCRAFADNEAWFSPKGKRWISDVMFCLQSDLVPLLTTKEPAKTCRQIRQMAFNSHPPCYLQAGVCTLPVSDWIALARVIGIKQLVADLQAVKQEVLVALGCPGKWLEAILNKLLQL</sequence>
<evidence type="ECO:0000256" key="1">
    <source>
        <dbReference type="ARBA" id="ARBA00008693"/>
    </source>
</evidence>
<dbReference type="GO" id="GO:0006874">
    <property type="term" value="P:intracellular calcium ion homeostasis"/>
    <property type="evidence" value="ECO:0007669"/>
    <property type="project" value="TreeGrafter"/>
</dbReference>
<comment type="caution">
    <text evidence="6">The sequence shown here is derived from an EMBL/GenBank/DDBJ whole genome shotgun (WGS) entry which is preliminary data.</text>
</comment>
<dbReference type="Proteomes" id="UP001209570">
    <property type="component" value="Unassembled WGS sequence"/>
</dbReference>
<evidence type="ECO:0000313" key="6">
    <source>
        <dbReference type="EMBL" id="KAJ0392393.1"/>
    </source>
</evidence>
<reference evidence="6" key="1">
    <citation type="submission" date="2021-12" db="EMBL/GenBank/DDBJ databases">
        <title>Prjna785345.</title>
        <authorList>
            <person name="Rujirawat T."/>
            <person name="Krajaejun T."/>
        </authorList>
    </citation>
    <scope>NUCLEOTIDE SEQUENCE</scope>
    <source>
        <strain evidence="6">Pi057C3</strain>
    </source>
</reference>
<proteinExistence type="inferred from homology"/>
<dbReference type="PANTHER" id="PTHR11245:SF6">
    <property type="entry name" value="DUF19 DOMAIN-CONTAINING PROTEIN"/>
    <property type="match status" value="1"/>
</dbReference>
<dbReference type="Pfam" id="PF03298">
    <property type="entry name" value="Stanniocalcin"/>
    <property type="match status" value="1"/>
</dbReference>
<evidence type="ECO:0000256" key="2">
    <source>
        <dbReference type="ARBA" id="ARBA00011748"/>
    </source>
</evidence>
<evidence type="ECO:0000256" key="5">
    <source>
        <dbReference type="SAM" id="SignalP"/>
    </source>
</evidence>
<dbReference type="EMBL" id="JAKCXM010000644">
    <property type="protein sequence ID" value="KAJ0392393.1"/>
    <property type="molecule type" value="Genomic_DNA"/>
</dbReference>
<evidence type="ECO:0000313" key="7">
    <source>
        <dbReference type="Proteomes" id="UP001209570"/>
    </source>
</evidence>
<organism evidence="6 7">
    <name type="scientific">Pythium insidiosum</name>
    <name type="common">Pythiosis disease agent</name>
    <dbReference type="NCBI Taxonomy" id="114742"/>
    <lineage>
        <taxon>Eukaryota</taxon>
        <taxon>Sar</taxon>
        <taxon>Stramenopiles</taxon>
        <taxon>Oomycota</taxon>
        <taxon>Peronosporomycetes</taxon>
        <taxon>Pythiales</taxon>
        <taxon>Pythiaceae</taxon>
        <taxon>Pythium</taxon>
    </lineage>
</organism>
<evidence type="ECO:0000256" key="3">
    <source>
        <dbReference type="ARBA" id="ARBA00022702"/>
    </source>
</evidence>
<comment type="similarity">
    <text evidence="1">Belongs to the stanniocalcin family.</text>
</comment>
<keyword evidence="4" id="KW-1015">Disulfide bond</keyword>
<name>A0AAD5LAY3_PYTIN</name>
<dbReference type="GO" id="GO:0005179">
    <property type="term" value="F:hormone activity"/>
    <property type="evidence" value="ECO:0007669"/>
    <property type="project" value="UniProtKB-KW"/>
</dbReference>
<feature type="chain" id="PRO_5042051641" evidence="5">
    <location>
        <begin position="23"/>
        <end position="179"/>
    </location>
</feature>
<protein>
    <submittedName>
        <fullName evidence="6">Uncharacterized protein</fullName>
    </submittedName>
</protein>
<accession>A0AAD5LAY3</accession>
<gene>
    <name evidence="6" type="ORF">P43SY_003954</name>
</gene>
<dbReference type="GO" id="GO:0005615">
    <property type="term" value="C:extracellular space"/>
    <property type="evidence" value="ECO:0007669"/>
    <property type="project" value="TreeGrafter"/>
</dbReference>
<comment type="subunit">
    <text evidence="2">Homodimer; disulfide-linked.</text>
</comment>